<evidence type="ECO:0000313" key="2">
    <source>
        <dbReference type="EMBL" id="MQM20079.1"/>
    </source>
</evidence>
<keyword evidence="1" id="KW-0472">Membrane</keyword>
<name>A0A843XKA2_COLES</name>
<protein>
    <submittedName>
        <fullName evidence="2">Uncharacterized protein</fullName>
    </submittedName>
</protein>
<dbReference type="PANTHER" id="PTHR31474">
    <property type="entry name" value="HR-LIKE LESION-INDUCER"/>
    <property type="match status" value="1"/>
</dbReference>
<dbReference type="EMBL" id="NMUH01009465">
    <property type="protein sequence ID" value="MQM20079.1"/>
    <property type="molecule type" value="Genomic_DNA"/>
</dbReference>
<gene>
    <name evidence="2" type="ORF">Taro_053094</name>
</gene>
<keyword evidence="1" id="KW-0812">Transmembrane</keyword>
<feature type="transmembrane region" description="Helical" evidence="1">
    <location>
        <begin position="201"/>
        <end position="226"/>
    </location>
</feature>
<reference evidence="2" key="1">
    <citation type="submission" date="2017-07" db="EMBL/GenBank/DDBJ databases">
        <title>Taro Niue Genome Assembly and Annotation.</title>
        <authorList>
            <person name="Atibalentja N."/>
            <person name="Keating K."/>
            <person name="Fields C.J."/>
        </authorList>
    </citation>
    <scope>NUCLEOTIDE SEQUENCE</scope>
    <source>
        <strain evidence="2">Niue_2</strain>
        <tissue evidence="2">Leaf</tissue>
    </source>
</reference>
<dbReference type="Proteomes" id="UP000652761">
    <property type="component" value="Unassembled WGS sequence"/>
</dbReference>
<keyword evidence="3" id="KW-1185">Reference proteome</keyword>
<proteinExistence type="predicted"/>
<feature type="transmembrane region" description="Helical" evidence="1">
    <location>
        <begin position="238"/>
        <end position="261"/>
    </location>
</feature>
<accession>A0A843XKA2</accession>
<sequence>MHTAAHLRPLAKSDKPSRLLVGKLTPLSAPSNKFGGYENFEPPATASFSTGPRPPHATPLPVFPLFLIPRLTRFAVRSAKFQISPKSAISFSLAAPEGSGRGGDRDPLLLLLLRPACSQISPGMGFVSFVGRVLFASVFLLSAYQEFNEFGADGGPAAKSFKPKFDLVAGHAHTHLGFQVPEIEIKDIIAGTIALKGLGGLLFIFGSSLGATLLALYLALVTPIVYDFYNHDIEKPEFVQLFVKFTQSLALFGALLFFLGMKDSPKRAAKKKAPKAKTN</sequence>
<evidence type="ECO:0000313" key="3">
    <source>
        <dbReference type="Proteomes" id="UP000652761"/>
    </source>
</evidence>
<dbReference type="Pfam" id="PF05514">
    <property type="entry name" value="HR_lesion"/>
    <property type="match status" value="1"/>
</dbReference>
<dbReference type="InterPro" id="IPR008637">
    <property type="entry name" value="HR_lesion"/>
</dbReference>
<comment type="caution">
    <text evidence="2">The sequence shown here is derived from an EMBL/GenBank/DDBJ whole genome shotgun (WGS) entry which is preliminary data.</text>
</comment>
<organism evidence="2 3">
    <name type="scientific">Colocasia esculenta</name>
    <name type="common">Wild taro</name>
    <name type="synonym">Arum esculentum</name>
    <dbReference type="NCBI Taxonomy" id="4460"/>
    <lineage>
        <taxon>Eukaryota</taxon>
        <taxon>Viridiplantae</taxon>
        <taxon>Streptophyta</taxon>
        <taxon>Embryophyta</taxon>
        <taxon>Tracheophyta</taxon>
        <taxon>Spermatophyta</taxon>
        <taxon>Magnoliopsida</taxon>
        <taxon>Liliopsida</taxon>
        <taxon>Araceae</taxon>
        <taxon>Aroideae</taxon>
        <taxon>Colocasieae</taxon>
        <taxon>Colocasia</taxon>
    </lineage>
</organism>
<keyword evidence="1" id="KW-1133">Transmembrane helix</keyword>
<dbReference type="OrthoDB" id="529675at2759"/>
<evidence type="ECO:0000256" key="1">
    <source>
        <dbReference type="SAM" id="Phobius"/>
    </source>
</evidence>
<dbReference type="AlphaFoldDB" id="A0A843XKA2"/>
<dbReference type="PANTHER" id="PTHR31474:SF1">
    <property type="entry name" value="EXPRESSED PROTEIN"/>
    <property type="match status" value="1"/>
</dbReference>